<feature type="region of interest" description="Disordered" evidence="1">
    <location>
        <begin position="138"/>
        <end position="207"/>
    </location>
</feature>
<evidence type="ECO:0000256" key="1">
    <source>
        <dbReference type="SAM" id="MobiDB-lite"/>
    </source>
</evidence>
<reference evidence="2" key="1">
    <citation type="submission" date="2023-07" db="EMBL/GenBank/DDBJ databases">
        <title>Comparative genomics of wheat-associated soil bacteria to identify genetic determinants of phenazine resistance.</title>
        <authorList>
            <person name="Mouncey N."/>
        </authorList>
    </citation>
    <scope>NUCLEOTIDE SEQUENCE</scope>
    <source>
        <strain evidence="2">V4I22</strain>
    </source>
</reference>
<accession>A0AAW8FXN3</accession>
<name>A0AAW8FXN3_9ACTN</name>
<feature type="compositionally biased region" description="Basic residues" evidence="1">
    <location>
        <begin position="70"/>
        <end position="82"/>
    </location>
</feature>
<feature type="compositionally biased region" description="Low complexity" evidence="1">
    <location>
        <begin position="155"/>
        <end position="168"/>
    </location>
</feature>
<gene>
    <name evidence="2" type="ORF">QFZ22_009807</name>
</gene>
<evidence type="ECO:0008006" key="4">
    <source>
        <dbReference type="Google" id="ProtNLM"/>
    </source>
</evidence>
<sequence length="469" mass="49713">MPGGRGPPPGFITVIITAPEVPRGRERYAYAYAWLAFISIFAGAGGCGPVRERVRAAARPSSDGCARLRRRGGAAGARRVRASPRSCPYGRAGRSAGRVPVRDARRGVFKGPVSPWPGVARVKACTRARAHACTREAAARAAARPRRRRDAGGCPFAPARPAARPSAPVRTGRPDGRALRRRPMPGAEAAPDSGSGGLPERGQRVPRVTRVGRGAVSRTRGARVRARRCACPYGSARFGCHNRRVTASVTAAVTARTGRGRCPGRGVRPAARVPWPQPWLLGRRGVRRRAGRAARAAELSRARQFRLGRVGCPAGGGRSSANPVCPRCPFRTTAPGSRPAAPGARRARGEVLHRASAWRGGGSQGARVSCACEAVNSGPGESRRRGVHQSREAHAAALVSCGHAGAATRWPRDSLRRRDAYLRTSHRRAGVLLLAAGPSGHRLGTATRAWLTATRQAGWRWSGGAGWRS</sequence>
<proteinExistence type="predicted"/>
<feature type="region of interest" description="Disordered" evidence="1">
    <location>
        <begin position="70"/>
        <end position="95"/>
    </location>
</feature>
<dbReference type="EMBL" id="JAUSZV010000007">
    <property type="protein sequence ID" value="MDQ0913735.1"/>
    <property type="molecule type" value="Genomic_DNA"/>
</dbReference>
<comment type="caution">
    <text evidence="2">The sequence shown here is derived from an EMBL/GenBank/DDBJ whole genome shotgun (WGS) entry which is preliminary data.</text>
</comment>
<dbReference type="AlphaFoldDB" id="A0AAW8FXN3"/>
<organism evidence="2 3">
    <name type="scientific">Streptomyces canus</name>
    <dbReference type="NCBI Taxonomy" id="58343"/>
    <lineage>
        <taxon>Bacteria</taxon>
        <taxon>Bacillati</taxon>
        <taxon>Actinomycetota</taxon>
        <taxon>Actinomycetes</taxon>
        <taxon>Kitasatosporales</taxon>
        <taxon>Streptomycetaceae</taxon>
        <taxon>Streptomyces</taxon>
        <taxon>Streptomyces aurantiacus group</taxon>
    </lineage>
</organism>
<evidence type="ECO:0000313" key="2">
    <source>
        <dbReference type="EMBL" id="MDQ0913735.1"/>
    </source>
</evidence>
<evidence type="ECO:0000313" key="3">
    <source>
        <dbReference type="Proteomes" id="UP001234216"/>
    </source>
</evidence>
<dbReference type="Proteomes" id="UP001234216">
    <property type="component" value="Unassembled WGS sequence"/>
</dbReference>
<protein>
    <recommendedName>
        <fullName evidence="4">SWIM-type domain-containing protein</fullName>
    </recommendedName>
</protein>